<dbReference type="Proteomes" id="UP000614601">
    <property type="component" value="Unassembled WGS sequence"/>
</dbReference>
<keyword evidence="4" id="KW-1185">Reference proteome</keyword>
<accession>A0A811KFC5</accession>
<protein>
    <submittedName>
        <fullName evidence="3">Uncharacterized protein</fullName>
    </submittedName>
</protein>
<dbReference type="EMBL" id="CAJFDH010000003">
    <property type="protein sequence ID" value="CAD5214089.1"/>
    <property type="molecule type" value="Genomic_DNA"/>
</dbReference>
<dbReference type="PANTHER" id="PTHR34149:SF9">
    <property type="entry name" value="PROTEIN CBG09996"/>
    <property type="match status" value="1"/>
</dbReference>
<feature type="signal peptide" evidence="2">
    <location>
        <begin position="1"/>
        <end position="18"/>
    </location>
</feature>
<keyword evidence="2" id="KW-0732">Signal</keyword>
<proteinExistence type="predicted"/>
<dbReference type="PANTHER" id="PTHR34149">
    <property type="entry name" value="PROTEIN CBG11905-RELATED"/>
    <property type="match status" value="1"/>
</dbReference>
<comment type="caution">
    <text evidence="3">The sequence shown here is derived from an EMBL/GenBank/DDBJ whole genome shotgun (WGS) entry which is preliminary data.</text>
</comment>
<gene>
    <name evidence="3" type="ORF">BOKJ2_LOCUS5418</name>
</gene>
<dbReference type="InterPro" id="IPR022559">
    <property type="entry name" value="SUP-1-like"/>
</dbReference>
<dbReference type="EMBL" id="CAJFCW020000003">
    <property type="protein sequence ID" value="CAG9102062.1"/>
    <property type="molecule type" value="Genomic_DNA"/>
</dbReference>
<evidence type="ECO:0000256" key="1">
    <source>
        <dbReference type="SAM" id="Phobius"/>
    </source>
</evidence>
<dbReference type="Pfam" id="PF10853">
    <property type="entry name" value="DUF2650"/>
    <property type="match status" value="1"/>
</dbReference>
<keyword evidence="1" id="KW-1133">Transmembrane helix</keyword>
<keyword evidence="1" id="KW-0472">Membrane</keyword>
<feature type="transmembrane region" description="Helical" evidence="1">
    <location>
        <begin position="73"/>
        <end position="97"/>
    </location>
</feature>
<dbReference type="OrthoDB" id="5874082at2759"/>
<sequence>MSQLAPITLAILLPIIFSATVPPQLRSDEDKDDGNVWCPAPVVGQKCPSGSIFHYYYCCGTASKDCCSGLETWFVVVLVFLGLLVLSAIVVGLMRFIKGRR</sequence>
<evidence type="ECO:0000313" key="3">
    <source>
        <dbReference type="EMBL" id="CAD5214089.1"/>
    </source>
</evidence>
<dbReference type="AlphaFoldDB" id="A0A811KFC5"/>
<evidence type="ECO:0000313" key="4">
    <source>
        <dbReference type="Proteomes" id="UP000614601"/>
    </source>
</evidence>
<reference evidence="3" key="1">
    <citation type="submission" date="2020-09" db="EMBL/GenBank/DDBJ databases">
        <authorList>
            <person name="Kikuchi T."/>
        </authorList>
    </citation>
    <scope>NUCLEOTIDE SEQUENCE</scope>
    <source>
        <strain evidence="3">SH1</strain>
    </source>
</reference>
<keyword evidence="1" id="KW-0812">Transmembrane</keyword>
<name>A0A811KFC5_9BILA</name>
<organism evidence="3 4">
    <name type="scientific">Bursaphelenchus okinawaensis</name>
    <dbReference type="NCBI Taxonomy" id="465554"/>
    <lineage>
        <taxon>Eukaryota</taxon>
        <taxon>Metazoa</taxon>
        <taxon>Ecdysozoa</taxon>
        <taxon>Nematoda</taxon>
        <taxon>Chromadorea</taxon>
        <taxon>Rhabditida</taxon>
        <taxon>Tylenchina</taxon>
        <taxon>Tylenchomorpha</taxon>
        <taxon>Aphelenchoidea</taxon>
        <taxon>Aphelenchoididae</taxon>
        <taxon>Bursaphelenchus</taxon>
    </lineage>
</organism>
<feature type="chain" id="PRO_5035681626" evidence="2">
    <location>
        <begin position="19"/>
        <end position="101"/>
    </location>
</feature>
<evidence type="ECO:0000256" key="2">
    <source>
        <dbReference type="SAM" id="SignalP"/>
    </source>
</evidence>
<dbReference type="Proteomes" id="UP000783686">
    <property type="component" value="Unassembled WGS sequence"/>
</dbReference>